<organism evidence="8 9">
    <name type="scientific">Caenorhabditis tropicalis</name>
    <dbReference type="NCBI Taxonomy" id="1561998"/>
    <lineage>
        <taxon>Eukaryota</taxon>
        <taxon>Metazoa</taxon>
        <taxon>Ecdysozoa</taxon>
        <taxon>Nematoda</taxon>
        <taxon>Chromadorea</taxon>
        <taxon>Rhabditida</taxon>
        <taxon>Rhabditina</taxon>
        <taxon>Rhabditomorpha</taxon>
        <taxon>Rhabditoidea</taxon>
        <taxon>Rhabditidae</taxon>
        <taxon>Peloderinae</taxon>
        <taxon>Caenorhabditis</taxon>
    </lineage>
</organism>
<dbReference type="InterPro" id="IPR020422">
    <property type="entry name" value="TYR_PHOSPHATASE_DUAL_dom"/>
</dbReference>
<dbReference type="PROSITE" id="PS50054">
    <property type="entry name" value="TYR_PHOSPHATASE_DUAL"/>
    <property type="match status" value="1"/>
</dbReference>
<evidence type="ECO:0000256" key="2">
    <source>
        <dbReference type="ARBA" id="ARBA00013064"/>
    </source>
</evidence>
<feature type="domain" description="Tyrosine-protein phosphatase" evidence="6">
    <location>
        <begin position="1"/>
        <end position="148"/>
    </location>
</feature>
<dbReference type="eggNOG" id="KOG1716">
    <property type="taxonomic scope" value="Eukaryota"/>
</dbReference>
<dbReference type="GO" id="GO:0005634">
    <property type="term" value="C:nucleus"/>
    <property type="evidence" value="ECO:0007669"/>
    <property type="project" value="TreeGrafter"/>
</dbReference>
<evidence type="ECO:0000313" key="9">
    <source>
        <dbReference type="WBParaSite" id="Csp11.Scaffold585.g4768.t1"/>
    </source>
</evidence>
<evidence type="ECO:0000256" key="5">
    <source>
        <dbReference type="PIRSR" id="PIRSR000941-50"/>
    </source>
</evidence>
<dbReference type="STRING" id="1561998.A0A1I7TD78"/>
<comment type="similarity">
    <text evidence="1">Belongs to the protein-tyrosine phosphatase family. Non-receptor class dual specificity subfamily.</text>
</comment>
<keyword evidence="4" id="KW-0904">Protein phosphatase</keyword>
<feature type="domain" description="Tyrosine specific protein phosphatases" evidence="7">
    <location>
        <begin position="69"/>
        <end position="129"/>
    </location>
</feature>
<feature type="active site" description="Phosphocysteine intermediate" evidence="5">
    <location>
        <position position="92"/>
    </location>
</feature>
<dbReference type="InterPro" id="IPR029021">
    <property type="entry name" value="Prot-tyrosine_phosphatase-like"/>
</dbReference>
<evidence type="ECO:0000259" key="6">
    <source>
        <dbReference type="PROSITE" id="PS50054"/>
    </source>
</evidence>
<dbReference type="AlphaFoldDB" id="A0A1I7TD78"/>
<evidence type="ECO:0000256" key="3">
    <source>
        <dbReference type="ARBA" id="ARBA00022801"/>
    </source>
</evidence>
<sequence length="273" mass="31142">MWKITENLYLAQLPMIIGPTANQEFNKNKIKRVLTLTNEEIPEKERLQNVDYKFIPLFDMPNEPILSNGTLEEAISYITESVEKEENIVVHCLAAVSRSVTICAAFLMYINSWPVEKALKMIESVRKSIGPNPGFLAQLKIWERCGMSFSAEKYKDLYISVPGQPDVDSKTIWRQPIVNGRTKVHFKCRQCRKTMFDSDNIVHPQLAESCQKYLIEPMEWLNITAASCTINHSCGAKLGTFIAAGSKCNGCNKFVKRWIFIDRSKVDKVEPTI</sequence>
<dbReference type="SMART" id="SM00195">
    <property type="entry name" value="DSPc"/>
    <property type="match status" value="1"/>
</dbReference>
<evidence type="ECO:0000256" key="1">
    <source>
        <dbReference type="ARBA" id="ARBA00008601"/>
    </source>
</evidence>
<dbReference type="InterPro" id="IPR016278">
    <property type="entry name" value="DUSP12"/>
</dbReference>
<name>A0A1I7TD78_9PELO</name>
<proteinExistence type="inferred from homology"/>
<evidence type="ECO:0000256" key="4">
    <source>
        <dbReference type="ARBA" id="ARBA00022912"/>
    </source>
</evidence>
<dbReference type="Gene3D" id="3.90.190.10">
    <property type="entry name" value="Protein tyrosine phosphatase superfamily"/>
    <property type="match status" value="1"/>
</dbReference>
<dbReference type="PIRSF" id="PIRSF000941">
    <property type="entry name" value="DUSP12"/>
    <property type="match status" value="1"/>
</dbReference>
<dbReference type="WBParaSite" id="Csp11.Scaffold585.g4768.t1">
    <property type="protein sequence ID" value="Csp11.Scaffold585.g4768.t1"/>
    <property type="gene ID" value="Csp11.Scaffold585.g4768"/>
</dbReference>
<dbReference type="PANTHER" id="PTHR45848:SF4">
    <property type="entry name" value="DUAL SPECIFICITY PROTEIN PHOSPHATASE 12"/>
    <property type="match status" value="1"/>
</dbReference>
<keyword evidence="8" id="KW-1185">Reference proteome</keyword>
<evidence type="ECO:0000313" key="8">
    <source>
        <dbReference type="Proteomes" id="UP000095282"/>
    </source>
</evidence>
<dbReference type="CDD" id="cd14498">
    <property type="entry name" value="DSP"/>
    <property type="match status" value="1"/>
</dbReference>
<evidence type="ECO:0000259" key="7">
    <source>
        <dbReference type="PROSITE" id="PS50056"/>
    </source>
</evidence>
<dbReference type="PANTHER" id="PTHR45848">
    <property type="entry name" value="DUAL SPECIFICITY PROTEIN PHOSPHATASE 12 FAMILY MEMBER"/>
    <property type="match status" value="1"/>
</dbReference>
<dbReference type="InterPro" id="IPR000387">
    <property type="entry name" value="Tyr_Pase_dom"/>
</dbReference>
<reference evidence="9" key="1">
    <citation type="submission" date="2016-11" db="UniProtKB">
        <authorList>
            <consortium name="WormBaseParasite"/>
        </authorList>
    </citation>
    <scope>IDENTIFICATION</scope>
</reference>
<dbReference type="InterPro" id="IPR000340">
    <property type="entry name" value="Dual-sp_phosphatase_cat-dom"/>
</dbReference>
<dbReference type="FunFam" id="3.90.190.10:FF:000278">
    <property type="entry name" value="Protein CBG26392"/>
    <property type="match status" value="1"/>
</dbReference>
<protein>
    <recommendedName>
        <fullName evidence="2">protein-tyrosine-phosphatase</fullName>
        <ecNumber evidence="2">3.1.3.48</ecNumber>
    </recommendedName>
</protein>
<dbReference type="EC" id="3.1.3.48" evidence="2"/>
<accession>A0A1I7TD78</accession>
<dbReference type="PROSITE" id="PS50056">
    <property type="entry name" value="TYR_PHOSPHATASE_2"/>
    <property type="match status" value="1"/>
</dbReference>
<dbReference type="Pfam" id="PF00782">
    <property type="entry name" value="DSPc"/>
    <property type="match status" value="1"/>
</dbReference>
<dbReference type="GO" id="GO:0004725">
    <property type="term" value="F:protein tyrosine phosphatase activity"/>
    <property type="evidence" value="ECO:0007669"/>
    <property type="project" value="UniProtKB-EC"/>
</dbReference>
<dbReference type="Proteomes" id="UP000095282">
    <property type="component" value="Unplaced"/>
</dbReference>
<dbReference type="SUPFAM" id="SSF52799">
    <property type="entry name" value="(Phosphotyrosine protein) phosphatases II"/>
    <property type="match status" value="1"/>
</dbReference>
<keyword evidence="3" id="KW-0378">Hydrolase</keyword>
<dbReference type="GO" id="GO:0008138">
    <property type="term" value="F:protein tyrosine/serine/threonine phosphatase activity"/>
    <property type="evidence" value="ECO:0007669"/>
    <property type="project" value="InterPro"/>
</dbReference>